<proteinExistence type="predicted"/>
<accession>A0A4C1Z875</accession>
<keyword evidence="2" id="KW-1185">Reference proteome</keyword>
<dbReference type="EMBL" id="BGZK01001587">
    <property type="protein sequence ID" value="GBP82795.1"/>
    <property type="molecule type" value="Genomic_DNA"/>
</dbReference>
<sequence>MVRSVVAGKLDDLTPSNMVELGDGRLNVEPVSRCYEAKSRSAPKKKYLEITAGSGCALFDARRNTRRVRRIERESTQRRRR</sequence>
<name>A0A4C1Z875_EUMVA</name>
<gene>
    <name evidence="1" type="ORF">EVAR_46018_1</name>
</gene>
<comment type="caution">
    <text evidence="1">The sequence shown here is derived from an EMBL/GenBank/DDBJ whole genome shotgun (WGS) entry which is preliminary data.</text>
</comment>
<organism evidence="1 2">
    <name type="scientific">Eumeta variegata</name>
    <name type="common">Bagworm moth</name>
    <name type="synonym">Eumeta japonica</name>
    <dbReference type="NCBI Taxonomy" id="151549"/>
    <lineage>
        <taxon>Eukaryota</taxon>
        <taxon>Metazoa</taxon>
        <taxon>Ecdysozoa</taxon>
        <taxon>Arthropoda</taxon>
        <taxon>Hexapoda</taxon>
        <taxon>Insecta</taxon>
        <taxon>Pterygota</taxon>
        <taxon>Neoptera</taxon>
        <taxon>Endopterygota</taxon>
        <taxon>Lepidoptera</taxon>
        <taxon>Glossata</taxon>
        <taxon>Ditrysia</taxon>
        <taxon>Tineoidea</taxon>
        <taxon>Psychidae</taxon>
        <taxon>Oiketicinae</taxon>
        <taxon>Eumeta</taxon>
    </lineage>
</organism>
<protein>
    <submittedName>
        <fullName evidence="1">Uncharacterized protein</fullName>
    </submittedName>
</protein>
<evidence type="ECO:0000313" key="2">
    <source>
        <dbReference type="Proteomes" id="UP000299102"/>
    </source>
</evidence>
<dbReference type="AlphaFoldDB" id="A0A4C1Z875"/>
<dbReference type="Proteomes" id="UP000299102">
    <property type="component" value="Unassembled WGS sequence"/>
</dbReference>
<evidence type="ECO:0000313" key="1">
    <source>
        <dbReference type="EMBL" id="GBP82795.1"/>
    </source>
</evidence>
<reference evidence="1 2" key="1">
    <citation type="journal article" date="2019" name="Commun. Biol.">
        <title>The bagworm genome reveals a unique fibroin gene that provides high tensile strength.</title>
        <authorList>
            <person name="Kono N."/>
            <person name="Nakamura H."/>
            <person name="Ohtoshi R."/>
            <person name="Tomita M."/>
            <person name="Numata K."/>
            <person name="Arakawa K."/>
        </authorList>
    </citation>
    <scope>NUCLEOTIDE SEQUENCE [LARGE SCALE GENOMIC DNA]</scope>
</reference>